<accession>A0ABV4TQZ7</accession>
<name>A0ABV4TQZ7_9GAMM</name>
<dbReference type="EMBL" id="JBGUAW010000002">
    <property type="protein sequence ID" value="MFA9459764.1"/>
    <property type="molecule type" value="Genomic_DNA"/>
</dbReference>
<dbReference type="CDD" id="cd12797">
    <property type="entry name" value="M23_peptidase"/>
    <property type="match status" value="1"/>
</dbReference>
<evidence type="ECO:0000313" key="4">
    <source>
        <dbReference type="EMBL" id="MFA9459764.1"/>
    </source>
</evidence>
<comment type="caution">
    <text evidence="4">The sequence shown here is derived from an EMBL/GenBank/DDBJ whole genome shotgun (WGS) entry which is preliminary data.</text>
</comment>
<feature type="coiled-coil region" evidence="1">
    <location>
        <begin position="24"/>
        <end position="58"/>
    </location>
</feature>
<dbReference type="Gene3D" id="2.70.70.10">
    <property type="entry name" value="Glucose Permease (Domain IIA)"/>
    <property type="match status" value="1"/>
</dbReference>
<evidence type="ECO:0000256" key="1">
    <source>
        <dbReference type="SAM" id="Coils"/>
    </source>
</evidence>
<reference evidence="4 5" key="1">
    <citation type="submission" date="2024-08" db="EMBL/GenBank/DDBJ databases">
        <title>Whole-genome sequencing of halo(alkali)philic microorganisms from hypersaline lakes.</title>
        <authorList>
            <person name="Sorokin D.Y."/>
            <person name="Merkel A.Y."/>
            <person name="Messina E."/>
            <person name="Yakimov M."/>
        </authorList>
    </citation>
    <scope>NUCLEOTIDE SEQUENCE [LARGE SCALE GENOMIC DNA]</scope>
    <source>
        <strain evidence="4 5">Cl-TMA</strain>
    </source>
</reference>
<dbReference type="InterPro" id="IPR050570">
    <property type="entry name" value="Cell_wall_metabolism_enzyme"/>
</dbReference>
<sequence length="399" mass="45773">MRFLPTAAVLFLLGALAAPFPAAADSSDSRLEQKKDELAELRRTARDLADRLERTRSRKKGTRQAVFDLEAQVADLRAKRRDNRKALEDNATRLDALTGKRDRLRERVAEHRHRLAVYLQAAHRTGRHGFLRQLFGHEDPGRVRRALTYLGYLHKARRREMARLERTRERLAGVMTELRDEQAEHKRLEEKLARQKRAIAERLDRRRDLLEQLKNKAERQRNRLVAVRSDQKALKKVIARLRRLREDGILLEVGDKHMAELKGKLALPVPAPEVLARFGTEREQRSLRWNGMLLGARPGTEVRAIFRGRVAYADRLRGYGLLTIIDHGDNLLSLYAHNRVLYKEVGEWVETGSAIAAVGSTGGRSRPATYFEIRKDGQPVDPMHWCRSPGADAERSASR</sequence>
<keyword evidence="5" id="KW-1185">Reference proteome</keyword>
<keyword evidence="2" id="KW-0732">Signal</keyword>
<dbReference type="Proteomes" id="UP001575181">
    <property type="component" value="Unassembled WGS sequence"/>
</dbReference>
<feature type="chain" id="PRO_5047065959" evidence="2">
    <location>
        <begin position="25"/>
        <end position="399"/>
    </location>
</feature>
<gene>
    <name evidence="4" type="ORF">ACERLL_02855</name>
</gene>
<feature type="signal peptide" evidence="2">
    <location>
        <begin position="1"/>
        <end position="24"/>
    </location>
</feature>
<dbReference type="PANTHER" id="PTHR21666:SF270">
    <property type="entry name" value="MUREIN HYDROLASE ACTIVATOR ENVC"/>
    <property type="match status" value="1"/>
</dbReference>
<evidence type="ECO:0000313" key="5">
    <source>
        <dbReference type="Proteomes" id="UP001575181"/>
    </source>
</evidence>
<dbReference type="Pfam" id="PF01551">
    <property type="entry name" value="Peptidase_M23"/>
    <property type="match status" value="1"/>
</dbReference>
<keyword evidence="1" id="KW-0175">Coiled coil</keyword>
<feature type="coiled-coil region" evidence="1">
    <location>
        <begin position="87"/>
        <end position="114"/>
    </location>
</feature>
<keyword evidence="4" id="KW-0378">Hydrolase</keyword>
<proteinExistence type="predicted"/>
<evidence type="ECO:0000259" key="3">
    <source>
        <dbReference type="Pfam" id="PF01551"/>
    </source>
</evidence>
<dbReference type="Gene3D" id="6.10.250.3150">
    <property type="match status" value="1"/>
</dbReference>
<dbReference type="SUPFAM" id="SSF51261">
    <property type="entry name" value="Duplicated hybrid motif"/>
    <property type="match status" value="1"/>
</dbReference>
<organism evidence="4 5">
    <name type="scientific">Thiohalorhabdus methylotrophus</name>
    <dbReference type="NCBI Taxonomy" id="3242694"/>
    <lineage>
        <taxon>Bacteria</taxon>
        <taxon>Pseudomonadati</taxon>
        <taxon>Pseudomonadota</taxon>
        <taxon>Gammaproteobacteria</taxon>
        <taxon>Thiohalorhabdales</taxon>
        <taxon>Thiohalorhabdaceae</taxon>
        <taxon>Thiohalorhabdus</taxon>
    </lineage>
</organism>
<dbReference type="PANTHER" id="PTHR21666">
    <property type="entry name" value="PEPTIDASE-RELATED"/>
    <property type="match status" value="1"/>
</dbReference>
<dbReference type="InterPro" id="IPR011055">
    <property type="entry name" value="Dup_hybrid_motif"/>
</dbReference>
<dbReference type="RefSeq" id="WP_373654551.1">
    <property type="nucleotide sequence ID" value="NZ_JBGUAW010000002.1"/>
</dbReference>
<dbReference type="GO" id="GO:0016787">
    <property type="term" value="F:hydrolase activity"/>
    <property type="evidence" value="ECO:0007669"/>
    <property type="project" value="UniProtKB-KW"/>
</dbReference>
<evidence type="ECO:0000256" key="2">
    <source>
        <dbReference type="SAM" id="SignalP"/>
    </source>
</evidence>
<feature type="domain" description="M23ase beta-sheet core" evidence="3">
    <location>
        <begin position="289"/>
        <end position="382"/>
    </location>
</feature>
<feature type="coiled-coil region" evidence="1">
    <location>
        <begin position="161"/>
        <end position="247"/>
    </location>
</feature>
<protein>
    <submittedName>
        <fullName evidence="4">Murein hydrolase activator EnvC</fullName>
    </submittedName>
</protein>
<dbReference type="InterPro" id="IPR016047">
    <property type="entry name" value="M23ase_b-sheet_dom"/>
</dbReference>